<dbReference type="AlphaFoldDB" id="W7IVT2"/>
<organism evidence="2 3">
    <name type="scientific">Actinokineospora spheciospongiae</name>
    <dbReference type="NCBI Taxonomy" id="909613"/>
    <lineage>
        <taxon>Bacteria</taxon>
        <taxon>Bacillati</taxon>
        <taxon>Actinomycetota</taxon>
        <taxon>Actinomycetes</taxon>
        <taxon>Pseudonocardiales</taxon>
        <taxon>Pseudonocardiaceae</taxon>
        <taxon>Actinokineospora</taxon>
    </lineage>
</organism>
<dbReference type="STRING" id="909613.UO65_3817"/>
<dbReference type="eggNOG" id="ENOG50309MX">
    <property type="taxonomic scope" value="Bacteria"/>
</dbReference>
<evidence type="ECO:0000313" key="2">
    <source>
        <dbReference type="EMBL" id="EWC60887.1"/>
    </source>
</evidence>
<reference evidence="2 3" key="1">
    <citation type="journal article" date="2014" name="Genome Announc.">
        <title>Draft Genome Sequence of the Antitrypanosomally Active Sponge-Associated Bacterium Actinokineospora sp. Strain EG49.</title>
        <authorList>
            <person name="Harjes J."/>
            <person name="Ryu T."/>
            <person name="Abdelmohsen U.R."/>
            <person name="Moitinho-Silva L."/>
            <person name="Horn H."/>
            <person name="Ravasi T."/>
            <person name="Hentschel U."/>
        </authorList>
    </citation>
    <scope>NUCLEOTIDE SEQUENCE [LARGE SCALE GENOMIC DNA]</scope>
    <source>
        <strain evidence="2 3">EG49</strain>
    </source>
</reference>
<dbReference type="RefSeq" id="WP_035284328.1">
    <property type="nucleotide sequence ID" value="NZ_AYXG01000139.1"/>
</dbReference>
<accession>W7IVT2</accession>
<dbReference type="InterPro" id="IPR001387">
    <property type="entry name" value="Cro/C1-type_HTH"/>
</dbReference>
<sequence length="314" mass="34826">MSRFPTAQGPTTDPDPDPASRAESFGEVLRAAIQRRDLTLQRIRCRLADRGVDVGLATLSYWQQGRSRPERAKSLRALRELEAILNLPRDTLFDLLEPPRPRGRGATTAGVTGSHLYGVDSPFQRVLGDSFEHFNDGVAPLSVSELCTVDADRSLRRIAVTQVLRAVAEGQDRFLVAHGVDDGEVMPSDIRVRAGRLGEVAADHENGYLAAEIHFGRTLARNETAIIEYETVLGPSPAPSRLHERRFRVPAHDFLLRVRFAGSALPARCHSYHRDTVPSAPRQRRRLTADASDTVHTFLPRCAPGVYGISWLWS</sequence>
<evidence type="ECO:0000256" key="1">
    <source>
        <dbReference type="SAM" id="MobiDB-lite"/>
    </source>
</evidence>
<evidence type="ECO:0000313" key="3">
    <source>
        <dbReference type="Proteomes" id="UP000019277"/>
    </source>
</evidence>
<keyword evidence="3" id="KW-1185">Reference proteome</keyword>
<name>W7IVT2_9PSEU</name>
<proteinExistence type="predicted"/>
<dbReference type="CDD" id="cd00093">
    <property type="entry name" value="HTH_XRE"/>
    <property type="match status" value="1"/>
</dbReference>
<protein>
    <submittedName>
        <fullName evidence="2">Uncharacterized protein</fullName>
    </submittedName>
</protein>
<dbReference type="EMBL" id="AYXG01000139">
    <property type="protein sequence ID" value="EWC60887.1"/>
    <property type="molecule type" value="Genomic_DNA"/>
</dbReference>
<dbReference type="Proteomes" id="UP000019277">
    <property type="component" value="Unassembled WGS sequence"/>
</dbReference>
<feature type="region of interest" description="Disordered" evidence="1">
    <location>
        <begin position="1"/>
        <end position="22"/>
    </location>
</feature>
<dbReference type="OrthoDB" id="3690688at2"/>
<comment type="caution">
    <text evidence="2">The sequence shown here is derived from an EMBL/GenBank/DDBJ whole genome shotgun (WGS) entry which is preliminary data.</text>
</comment>
<gene>
    <name evidence="2" type="ORF">UO65_3817</name>
</gene>